<gene>
    <name evidence="8" type="primary">LOC104587150</name>
</gene>
<proteinExistence type="inferred from homology"/>
<dbReference type="PANTHER" id="PTHR45717">
    <property type="entry name" value="OS12G0527900 PROTEIN"/>
    <property type="match status" value="1"/>
</dbReference>
<comment type="subcellular location">
    <subcellularLocation>
        <location evidence="1">Mitochondrion</location>
    </subcellularLocation>
</comment>
<keyword evidence="5" id="KW-0496">Mitochondrion</keyword>
<feature type="repeat" description="PPR" evidence="6">
    <location>
        <begin position="346"/>
        <end position="380"/>
    </location>
</feature>
<dbReference type="KEGG" id="nnu:104587150"/>
<dbReference type="FunCoup" id="A0A1U7YXX3">
    <property type="interactions" value="110"/>
</dbReference>
<dbReference type="Gene3D" id="1.25.40.10">
    <property type="entry name" value="Tetratricopeptide repeat domain"/>
    <property type="match status" value="2"/>
</dbReference>
<dbReference type="RefSeq" id="XP_010242929.1">
    <property type="nucleotide sequence ID" value="XM_010244627.2"/>
</dbReference>
<dbReference type="OrthoDB" id="1890565at2759"/>
<reference evidence="8" key="1">
    <citation type="submission" date="2025-08" db="UniProtKB">
        <authorList>
            <consortium name="RefSeq"/>
        </authorList>
    </citation>
    <scope>IDENTIFICATION</scope>
</reference>
<feature type="repeat" description="PPR" evidence="6">
    <location>
        <begin position="170"/>
        <end position="204"/>
    </location>
</feature>
<keyword evidence="7" id="KW-1185">Reference proteome</keyword>
<dbReference type="PROSITE" id="PS51375">
    <property type="entry name" value="PPR"/>
    <property type="match status" value="3"/>
</dbReference>
<dbReference type="GeneID" id="104587150"/>
<dbReference type="Proteomes" id="UP000189703">
    <property type="component" value="Unplaced"/>
</dbReference>
<evidence type="ECO:0000256" key="4">
    <source>
        <dbReference type="ARBA" id="ARBA00022946"/>
    </source>
</evidence>
<comment type="similarity">
    <text evidence="2">Belongs to the PPR family. P subfamily.</text>
</comment>
<evidence type="ECO:0000256" key="5">
    <source>
        <dbReference type="ARBA" id="ARBA00023128"/>
    </source>
</evidence>
<dbReference type="InParanoid" id="A0A1U7YXX3"/>
<sequence length="500" mass="57182">MALIRFEFGSQSVVSRVFRVLFYSTDGIISYKSNDTLYRRISPAGDPRDSIVPVLDQWIKEGKTFTRDYLQRIIKRLRHYRRYKHALEISQWMTDQRYFDLSAGDAAIRLDLITKVHGLGEAEKYFDYIPTQLRVFQTYGALLNCYTHEKSVDKAEALFQKMKELGFAKTVLTYNVMLNLYSQMGQHEKLDPLMQEMEDRGIGHDKFTLSIRMSAYSAAADVDGMEKILTRMEADPSIIVDWNAYFLMANGYMKAGLTDKALTMLKKSEALITGRQRRVAVDYLLTMYAGIGKKDELYRIWNTYKASEKIYNSTYICMLSSLVKLDDIEGAEKIFGEWELGGTSYDFRVPNRLISAYCKKGLLEKAEAIISKAIEKGKKPLSSTWDLLASGYYENNQILNAVETLKKAIMASRPGWRPNHATLAGCLEYYKEQRDVEGARKLIRLLGNSGHFSTDVCDRLLNYIENGNPDMNILDQIGEDAFGDDEGRQGVMNPRVECCS</sequence>
<dbReference type="Pfam" id="PF13041">
    <property type="entry name" value="PPR_2"/>
    <property type="match status" value="1"/>
</dbReference>
<name>A0A1U7YXX3_NELNU</name>
<organism evidence="7 8">
    <name type="scientific">Nelumbo nucifera</name>
    <name type="common">Sacred lotus</name>
    <dbReference type="NCBI Taxonomy" id="4432"/>
    <lineage>
        <taxon>Eukaryota</taxon>
        <taxon>Viridiplantae</taxon>
        <taxon>Streptophyta</taxon>
        <taxon>Embryophyta</taxon>
        <taxon>Tracheophyta</taxon>
        <taxon>Spermatophyta</taxon>
        <taxon>Magnoliopsida</taxon>
        <taxon>Proteales</taxon>
        <taxon>Nelumbonaceae</taxon>
        <taxon>Nelumbo</taxon>
    </lineage>
</organism>
<dbReference type="eggNOG" id="KOG4197">
    <property type="taxonomic scope" value="Eukaryota"/>
</dbReference>
<evidence type="ECO:0000256" key="6">
    <source>
        <dbReference type="PROSITE-ProRule" id="PRU00708"/>
    </source>
</evidence>
<keyword evidence="3" id="KW-0677">Repeat</keyword>
<dbReference type="OMA" id="LLNCYTH"/>
<evidence type="ECO:0000256" key="1">
    <source>
        <dbReference type="ARBA" id="ARBA00004173"/>
    </source>
</evidence>
<dbReference type="SUPFAM" id="SSF48452">
    <property type="entry name" value="TPR-like"/>
    <property type="match status" value="1"/>
</dbReference>
<dbReference type="NCBIfam" id="TIGR00756">
    <property type="entry name" value="PPR"/>
    <property type="match status" value="3"/>
</dbReference>
<evidence type="ECO:0000313" key="8">
    <source>
        <dbReference type="RefSeq" id="XP_010242929.1"/>
    </source>
</evidence>
<dbReference type="AlphaFoldDB" id="A0A1U7YXX3"/>
<evidence type="ECO:0000256" key="2">
    <source>
        <dbReference type="ARBA" id="ARBA00007626"/>
    </source>
</evidence>
<dbReference type="Pfam" id="PF01535">
    <property type="entry name" value="PPR"/>
    <property type="match status" value="3"/>
</dbReference>
<dbReference type="PANTHER" id="PTHR45717:SF10">
    <property type="entry name" value="OS10G0501000 PROTEIN"/>
    <property type="match status" value="1"/>
</dbReference>
<dbReference type="InterPro" id="IPR002885">
    <property type="entry name" value="PPR_rpt"/>
</dbReference>
<keyword evidence="4" id="KW-0809">Transit peptide</keyword>
<evidence type="ECO:0000256" key="3">
    <source>
        <dbReference type="ARBA" id="ARBA00022737"/>
    </source>
</evidence>
<dbReference type="STRING" id="4432.A0A1U7YXX3"/>
<accession>A0A1U7YXX3</accession>
<evidence type="ECO:0000313" key="7">
    <source>
        <dbReference type="Proteomes" id="UP000189703"/>
    </source>
</evidence>
<protein>
    <submittedName>
        <fullName evidence="8">Pentatricopeptide repeat-containing protein At2g20710, mitochondrial</fullName>
    </submittedName>
</protein>
<feature type="repeat" description="PPR" evidence="6">
    <location>
        <begin position="135"/>
        <end position="169"/>
    </location>
</feature>
<dbReference type="InterPro" id="IPR011990">
    <property type="entry name" value="TPR-like_helical_dom_sf"/>
</dbReference>
<dbReference type="GO" id="GO:0005739">
    <property type="term" value="C:mitochondrion"/>
    <property type="evidence" value="ECO:0000318"/>
    <property type="project" value="GO_Central"/>
</dbReference>
<dbReference type="GO" id="GO:0003729">
    <property type="term" value="F:mRNA binding"/>
    <property type="evidence" value="ECO:0007669"/>
    <property type="project" value="UniProtKB-ARBA"/>
</dbReference>
<dbReference type="FunFam" id="1.25.40.10:FF:000385">
    <property type="entry name" value="Pentatricopeptide repeat-containing protein mitochondrial"/>
    <property type="match status" value="1"/>
</dbReference>